<dbReference type="InterPro" id="IPR016466">
    <property type="entry name" value="Methan_mark_3"/>
</dbReference>
<gene>
    <name evidence="3" type="ORF">HWN40_00380</name>
</gene>
<dbReference type="RefSeq" id="WP_176963902.1">
    <property type="nucleotide sequence ID" value="NZ_CP058215.1"/>
</dbReference>
<dbReference type="InterPro" id="IPR058492">
    <property type="entry name" value="DUF8179"/>
</dbReference>
<comment type="similarity">
    <text evidence="1">Belongs to the UPF0288 family.</text>
</comment>
<sequence>MFDTSDEITVEINGYEIKLPEGSTLEDAIKVSNAPYRKGTAVGILIEKEDVKAKSSREYKVRTSKGDFRIELDENTSSSTERWLDNYDKYSDLPVRWVSRNAIAFGPFVSDTGSVRGNMEFGAFELMFAAGGGDPDNTHLIFTRDKHVAEYGAPEEGTFAKVISAKHVLLDLGKSDRILGIEPFVEWEEVGEHIFTTDLSTKLEAGMKVFTYVEIEIDPEAPEGAEHLFAITRDGTFNVDFVSSSFISDHRFLGEIVTYENFESRSAGSVFVRTVGYGSGKLFIATDDRTSTIMHSVVGHVVKGLQLAKMTTSGQKITIETSPEPIMLPGISHMEAEEKMKAVGVEVVRKGYTEDEGFIVRQDPETTIDILRSGKVTLTGVDPGHLVKIELYDELAPKTLDFFRHATDLQYKPVGVLPVLMTYENTYIFKAEKEAEKYKEILPENIPKGVVSAGEIGVTNQAAKRAGMVGVKAEDSDLFGPTGEKFTSTNIIGKVIEMDKLKTLKDGDIMYVIESSREDE</sequence>
<accession>A0A7D5E6A3</accession>
<dbReference type="NCBIfam" id="TIGR03268">
    <property type="entry name" value="methan_mark_3"/>
    <property type="match status" value="1"/>
</dbReference>
<name>A0A7D5E6A3_9EURY</name>
<dbReference type="HAMAP" id="MF_01089">
    <property type="entry name" value="UPF0288"/>
    <property type="match status" value="1"/>
</dbReference>
<evidence type="ECO:0000256" key="1">
    <source>
        <dbReference type="HAMAP-Rule" id="MF_01089"/>
    </source>
</evidence>
<evidence type="ECO:0000259" key="2">
    <source>
        <dbReference type="Pfam" id="PF26548"/>
    </source>
</evidence>
<keyword evidence="4" id="KW-1185">Reference proteome</keyword>
<organism evidence="3 4">
    <name type="scientific">Methanolobus zinderi</name>
    <dbReference type="NCBI Taxonomy" id="536044"/>
    <lineage>
        <taxon>Archaea</taxon>
        <taxon>Methanobacteriati</taxon>
        <taxon>Methanobacteriota</taxon>
        <taxon>Stenosarchaea group</taxon>
        <taxon>Methanomicrobia</taxon>
        <taxon>Methanosarcinales</taxon>
        <taxon>Methanosarcinaceae</taxon>
        <taxon>Methanolobus</taxon>
    </lineage>
</organism>
<reference evidence="3 4" key="1">
    <citation type="submission" date="2020-06" db="EMBL/GenBank/DDBJ databases">
        <title>Methanolobus halotolerans sp. nov., isolated from a saline lake Tus in Siberia.</title>
        <authorList>
            <person name="Shen Y."/>
            <person name="Chen S.-C."/>
            <person name="Lai M.-C."/>
            <person name="Huang H.-H."/>
            <person name="Chiu H.-H."/>
            <person name="Tang S.-L."/>
            <person name="Rogozin D.Y."/>
            <person name="Degermendzhy A.G."/>
        </authorList>
    </citation>
    <scope>NUCLEOTIDE SEQUENCE [LARGE SCALE GENOMIC DNA]</scope>
    <source>
        <strain evidence="3 4">DSM 21339</strain>
    </source>
</reference>
<dbReference type="Pfam" id="PF26548">
    <property type="entry name" value="DUF8179"/>
    <property type="match status" value="1"/>
</dbReference>
<proteinExistence type="inferred from homology"/>
<dbReference type="EMBL" id="CP058215">
    <property type="protein sequence ID" value="QLC48839.1"/>
    <property type="molecule type" value="Genomic_DNA"/>
</dbReference>
<protein>
    <recommendedName>
        <fullName evidence="1">UPF0288 protein HWN40_00380</fullName>
    </recommendedName>
</protein>
<dbReference type="AlphaFoldDB" id="A0A7D5E6A3"/>
<evidence type="ECO:0000313" key="3">
    <source>
        <dbReference type="EMBL" id="QLC48839.1"/>
    </source>
</evidence>
<dbReference type="KEGG" id="mzi:HWN40_00380"/>
<feature type="domain" description="Putative peptidyl-prolyl cis-trans isomerase" evidence="2">
    <location>
        <begin position="387"/>
        <end position="514"/>
    </location>
</feature>
<dbReference type="OrthoDB" id="140355at2157"/>
<dbReference type="PIRSF" id="PIRSF005852">
    <property type="entry name" value="UCP005852"/>
    <property type="match status" value="1"/>
</dbReference>
<dbReference type="GeneID" id="55820085"/>
<evidence type="ECO:0000313" key="4">
    <source>
        <dbReference type="Proteomes" id="UP000509594"/>
    </source>
</evidence>
<dbReference type="Proteomes" id="UP000509594">
    <property type="component" value="Chromosome"/>
</dbReference>